<dbReference type="InterPro" id="IPR001610">
    <property type="entry name" value="PAC"/>
</dbReference>
<dbReference type="AlphaFoldDB" id="A0A4Q7YPW8"/>
<proteinExistence type="predicted"/>
<dbReference type="Gene3D" id="3.30.565.10">
    <property type="entry name" value="Histidine kinase-like ATPase, C-terminal domain"/>
    <property type="match status" value="1"/>
</dbReference>
<dbReference type="FunFam" id="3.30.450.20:FF:000099">
    <property type="entry name" value="Sensory box sensor histidine kinase"/>
    <property type="match status" value="1"/>
</dbReference>
<evidence type="ECO:0000256" key="5">
    <source>
        <dbReference type="ARBA" id="ARBA00022777"/>
    </source>
</evidence>
<protein>
    <recommendedName>
        <fullName evidence="2">histidine kinase</fullName>
        <ecNumber evidence="2">2.7.13.3</ecNumber>
    </recommendedName>
</protein>
<dbReference type="InterPro" id="IPR005467">
    <property type="entry name" value="His_kinase_dom"/>
</dbReference>
<dbReference type="SUPFAM" id="SSF55785">
    <property type="entry name" value="PYP-like sensor domain (PAS domain)"/>
    <property type="match status" value="4"/>
</dbReference>
<evidence type="ECO:0000259" key="6">
    <source>
        <dbReference type="PROSITE" id="PS50109"/>
    </source>
</evidence>
<dbReference type="InterPro" id="IPR013656">
    <property type="entry name" value="PAS_4"/>
</dbReference>
<dbReference type="InterPro" id="IPR004358">
    <property type="entry name" value="Sig_transdc_His_kin-like_C"/>
</dbReference>
<accession>A0A4Q7YPW8</accession>
<dbReference type="Proteomes" id="UP000292958">
    <property type="component" value="Unassembled WGS sequence"/>
</dbReference>
<dbReference type="InterPro" id="IPR036097">
    <property type="entry name" value="HisK_dim/P_sf"/>
</dbReference>
<dbReference type="Pfam" id="PF02518">
    <property type="entry name" value="HATPase_c"/>
    <property type="match status" value="1"/>
</dbReference>
<evidence type="ECO:0000256" key="2">
    <source>
        <dbReference type="ARBA" id="ARBA00012438"/>
    </source>
</evidence>
<dbReference type="Gene3D" id="1.10.287.130">
    <property type="match status" value="1"/>
</dbReference>
<evidence type="ECO:0000256" key="3">
    <source>
        <dbReference type="ARBA" id="ARBA00022553"/>
    </source>
</evidence>
<name>A0A4Q7YPW8_9BACT</name>
<dbReference type="PANTHER" id="PTHR43304">
    <property type="entry name" value="PHYTOCHROME-LIKE PROTEIN CPH1"/>
    <property type="match status" value="1"/>
</dbReference>
<reference evidence="9 10" key="1">
    <citation type="submission" date="2019-02" db="EMBL/GenBank/DDBJ databases">
        <title>Genomic Encyclopedia of Archaeal and Bacterial Type Strains, Phase II (KMG-II): from individual species to whole genera.</title>
        <authorList>
            <person name="Goeker M."/>
        </authorList>
    </citation>
    <scope>NUCLEOTIDE SEQUENCE [LARGE SCALE GENOMIC DNA]</scope>
    <source>
        <strain evidence="9 10">DSM 18101</strain>
    </source>
</reference>
<organism evidence="9 10">
    <name type="scientific">Edaphobacter modestus</name>
    <dbReference type="NCBI Taxonomy" id="388466"/>
    <lineage>
        <taxon>Bacteria</taxon>
        <taxon>Pseudomonadati</taxon>
        <taxon>Acidobacteriota</taxon>
        <taxon>Terriglobia</taxon>
        <taxon>Terriglobales</taxon>
        <taxon>Acidobacteriaceae</taxon>
        <taxon>Edaphobacter</taxon>
    </lineage>
</organism>
<dbReference type="InterPro" id="IPR035965">
    <property type="entry name" value="PAS-like_dom_sf"/>
</dbReference>
<evidence type="ECO:0000313" key="10">
    <source>
        <dbReference type="Proteomes" id="UP000292958"/>
    </source>
</evidence>
<dbReference type="PROSITE" id="PS50109">
    <property type="entry name" value="HIS_KIN"/>
    <property type="match status" value="1"/>
</dbReference>
<feature type="domain" description="PAC" evidence="8">
    <location>
        <begin position="493"/>
        <end position="545"/>
    </location>
</feature>
<keyword evidence="10" id="KW-1185">Reference proteome</keyword>
<dbReference type="CDD" id="cd00082">
    <property type="entry name" value="HisKA"/>
    <property type="match status" value="1"/>
</dbReference>
<dbReference type="PRINTS" id="PR00344">
    <property type="entry name" value="BCTRLSENSOR"/>
</dbReference>
<dbReference type="EMBL" id="SHKW01000001">
    <property type="protein sequence ID" value="RZU38789.1"/>
    <property type="molecule type" value="Genomic_DNA"/>
</dbReference>
<keyword evidence="3" id="KW-0597">Phosphoprotein</keyword>
<dbReference type="CDD" id="cd00130">
    <property type="entry name" value="PAS"/>
    <property type="match status" value="4"/>
</dbReference>
<feature type="domain" description="Histidine kinase" evidence="6">
    <location>
        <begin position="565"/>
        <end position="780"/>
    </location>
</feature>
<feature type="domain" description="PAC" evidence="8">
    <location>
        <begin position="367"/>
        <end position="419"/>
    </location>
</feature>
<feature type="domain" description="PAS" evidence="7">
    <location>
        <begin position="44"/>
        <end position="89"/>
    </location>
</feature>
<dbReference type="SMART" id="SM00086">
    <property type="entry name" value="PAC"/>
    <property type="match status" value="4"/>
</dbReference>
<dbReference type="EC" id="2.7.13.3" evidence="2"/>
<evidence type="ECO:0000256" key="1">
    <source>
        <dbReference type="ARBA" id="ARBA00000085"/>
    </source>
</evidence>
<dbReference type="PROSITE" id="PS50113">
    <property type="entry name" value="PAC"/>
    <property type="match status" value="4"/>
</dbReference>
<dbReference type="SMART" id="SM00091">
    <property type="entry name" value="PAS"/>
    <property type="match status" value="4"/>
</dbReference>
<feature type="domain" description="PAS" evidence="7">
    <location>
        <begin position="420"/>
        <end position="490"/>
    </location>
</feature>
<dbReference type="GO" id="GO:0000155">
    <property type="term" value="F:phosphorelay sensor kinase activity"/>
    <property type="evidence" value="ECO:0007669"/>
    <property type="project" value="InterPro"/>
</dbReference>
<dbReference type="SUPFAM" id="SSF55874">
    <property type="entry name" value="ATPase domain of HSP90 chaperone/DNA topoisomerase II/histidine kinase"/>
    <property type="match status" value="1"/>
</dbReference>
<evidence type="ECO:0000259" key="7">
    <source>
        <dbReference type="PROSITE" id="PS50112"/>
    </source>
</evidence>
<comment type="caution">
    <text evidence="9">The sequence shown here is derived from an EMBL/GenBank/DDBJ whole genome shotgun (WGS) entry which is preliminary data.</text>
</comment>
<dbReference type="InterPro" id="IPR036890">
    <property type="entry name" value="HATPase_C_sf"/>
</dbReference>
<feature type="domain" description="PAS" evidence="7">
    <location>
        <begin position="294"/>
        <end position="364"/>
    </location>
</feature>
<sequence length="784" mass="88432">MLIQLKTHELGLHCVPKRSENTVEGKTKTFGHVSNGSRSHADRQGLDFRRVADTVPGCILVADADGKVLYANKRFVAALGRPLEELLGEGWLESVETAFLKEARAKWYDCIRTRVRLDVTWRFRVHDGTSRWQHLRAEPSSHEESGDASWYLLGVDVDEQFRAQEALQASEREAREILDRVPAMISTWTEEGVAYTNKRLSDYVGTVITDLRDGSYLDYLHPYDRDAVVAEHIESPNKVPNDIIYRLLGTDGIYRWFHTRAEPYFNEDGSIYRWYALNSDIDDLCRSRELLRERELQLNLLTETLPAILWKADLNGQITYINKKAVEYSGRTLEVLQEKGWIDLVHPDDVAEIVTVWNELLAGGEGYDNVNRFKCADGLYYWFHTSASVIRDEAGNRIAFHGVMLDTTPLKAAETALQQSEQEMQRLMDTVPTIIWSMSPDGNAAFTNKVARELTGASLEEIQNGKWIEYTHPEDRELVSRELSRALATGNSFGAAHRLRKRDGTWRWFLSRAEPSRDNHGNIVRWFGVMLDIHDGKVAEGKLRELRANLSQTSRASLVSEISASIAHELNQPLSSLLSNAQACFRWLKAATPNIENAITSIERVVRDGRAADAAIRNIRSLYKQQPTAKASFNMVELLGEVIGLLKEDASRRSTPIEYEFEDPALEVLVDRYQIQQIIINLVTNAIDAMQDIDRQPLLRIRIRNAEGGRVLTEFIDNGHGLPDDRADRIFDAFVSTKENGMGIGLAISRSIVEAHDGELWAADNPGDGATFSLLLKGSGASQG</sequence>
<dbReference type="PANTHER" id="PTHR43304:SF1">
    <property type="entry name" value="PAC DOMAIN-CONTAINING PROTEIN"/>
    <property type="match status" value="1"/>
</dbReference>
<dbReference type="InterPro" id="IPR003661">
    <property type="entry name" value="HisK_dim/P_dom"/>
</dbReference>
<dbReference type="Pfam" id="PF08448">
    <property type="entry name" value="PAS_4"/>
    <property type="match status" value="1"/>
</dbReference>
<dbReference type="InterPro" id="IPR000700">
    <property type="entry name" value="PAS-assoc_C"/>
</dbReference>
<gene>
    <name evidence="9" type="ORF">BDD14_0063</name>
</gene>
<evidence type="ECO:0000256" key="4">
    <source>
        <dbReference type="ARBA" id="ARBA00022679"/>
    </source>
</evidence>
<dbReference type="InterPro" id="IPR003594">
    <property type="entry name" value="HATPase_dom"/>
</dbReference>
<dbReference type="SUPFAM" id="SSF47384">
    <property type="entry name" value="Homodimeric domain of signal transducing histidine kinase"/>
    <property type="match status" value="1"/>
</dbReference>
<keyword evidence="4" id="KW-0808">Transferase</keyword>
<dbReference type="Gene3D" id="3.30.450.20">
    <property type="entry name" value="PAS domain"/>
    <property type="match status" value="4"/>
</dbReference>
<evidence type="ECO:0000313" key="9">
    <source>
        <dbReference type="EMBL" id="RZU38789.1"/>
    </source>
</evidence>
<dbReference type="NCBIfam" id="TIGR00229">
    <property type="entry name" value="sensory_box"/>
    <property type="match status" value="3"/>
</dbReference>
<keyword evidence="5" id="KW-0418">Kinase</keyword>
<feature type="domain" description="PAC" evidence="8">
    <location>
        <begin position="117"/>
        <end position="169"/>
    </location>
</feature>
<dbReference type="InterPro" id="IPR000014">
    <property type="entry name" value="PAS"/>
</dbReference>
<dbReference type="SMART" id="SM00388">
    <property type="entry name" value="HisKA"/>
    <property type="match status" value="1"/>
</dbReference>
<dbReference type="PROSITE" id="PS50112">
    <property type="entry name" value="PAS"/>
    <property type="match status" value="3"/>
</dbReference>
<feature type="domain" description="PAC" evidence="8">
    <location>
        <begin position="241"/>
        <end position="293"/>
    </location>
</feature>
<dbReference type="SMART" id="SM00387">
    <property type="entry name" value="HATPase_c"/>
    <property type="match status" value="1"/>
</dbReference>
<dbReference type="Pfam" id="PF08447">
    <property type="entry name" value="PAS_3"/>
    <property type="match status" value="3"/>
</dbReference>
<comment type="catalytic activity">
    <reaction evidence="1">
        <text>ATP + protein L-histidine = ADP + protein N-phospho-L-histidine.</text>
        <dbReference type="EC" id="2.7.13.3"/>
    </reaction>
</comment>
<dbReference type="InterPro" id="IPR013655">
    <property type="entry name" value="PAS_fold_3"/>
</dbReference>
<evidence type="ECO:0000259" key="8">
    <source>
        <dbReference type="PROSITE" id="PS50113"/>
    </source>
</evidence>
<dbReference type="InterPro" id="IPR052162">
    <property type="entry name" value="Sensor_kinase/Photoreceptor"/>
</dbReference>